<organism evidence="3 4">
    <name type="scientific">Candidatus Scatousia excrementipullorum</name>
    <dbReference type="NCBI Taxonomy" id="2840936"/>
    <lineage>
        <taxon>Bacteria</taxon>
        <taxon>Candidatus Scatousia</taxon>
    </lineage>
</organism>
<comment type="caution">
    <text evidence="3">The sequence shown here is derived from an EMBL/GenBank/DDBJ whole genome shotgun (WGS) entry which is preliminary data.</text>
</comment>
<feature type="transmembrane region" description="Helical" evidence="2">
    <location>
        <begin position="6"/>
        <end position="23"/>
    </location>
</feature>
<protein>
    <recommendedName>
        <fullName evidence="5">TonB C-terminal domain-containing protein</fullName>
    </recommendedName>
</protein>
<keyword evidence="2" id="KW-0472">Membrane</keyword>
<feature type="compositionally biased region" description="Polar residues" evidence="1">
    <location>
        <begin position="97"/>
        <end position="115"/>
    </location>
</feature>
<feature type="region of interest" description="Disordered" evidence="1">
    <location>
        <begin position="97"/>
        <end position="125"/>
    </location>
</feature>
<name>A0A9D9DPK0_9BACT</name>
<evidence type="ECO:0000256" key="2">
    <source>
        <dbReference type="SAM" id="Phobius"/>
    </source>
</evidence>
<reference evidence="3" key="2">
    <citation type="journal article" date="2021" name="PeerJ">
        <title>Extensive microbial diversity within the chicken gut microbiome revealed by metagenomics and culture.</title>
        <authorList>
            <person name="Gilroy R."/>
            <person name="Ravi A."/>
            <person name="Getino M."/>
            <person name="Pursley I."/>
            <person name="Horton D.L."/>
            <person name="Alikhan N.F."/>
            <person name="Baker D."/>
            <person name="Gharbi K."/>
            <person name="Hall N."/>
            <person name="Watson M."/>
            <person name="Adriaenssens E.M."/>
            <person name="Foster-Nyarko E."/>
            <person name="Jarju S."/>
            <person name="Secka A."/>
            <person name="Antonio M."/>
            <person name="Oren A."/>
            <person name="Chaudhuri R.R."/>
            <person name="La Ragione R."/>
            <person name="Hildebrand F."/>
            <person name="Pallen M.J."/>
        </authorList>
    </citation>
    <scope>NUCLEOTIDE SEQUENCE</scope>
    <source>
        <strain evidence="3">10192</strain>
    </source>
</reference>
<reference evidence="3" key="1">
    <citation type="submission" date="2020-10" db="EMBL/GenBank/DDBJ databases">
        <authorList>
            <person name="Gilroy R."/>
        </authorList>
    </citation>
    <scope>NUCLEOTIDE SEQUENCE</scope>
    <source>
        <strain evidence="3">10192</strain>
    </source>
</reference>
<dbReference type="AlphaFoldDB" id="A0A9D9DPK0"/>
<dbReference type="EMBL" id="JADIND010000138">
    <property type="protein sequence ID" value="MBO8430992.1"/>
    <property type="molecule type" value="Genomic_DNA"/>
</dbReference>
<evidence type="ECO:0000313" key="3">
    <source>
        <dbReference type="EMBL" id="MBO8430992.1"/>
    </source>
</evidence>
<keyword evidence="2" id="KW-0812">Transmembrane</keyword>
<gene>
    <name evidence="3" type="ORF">IAC76_06350</name>
</gene>
<evidence type="ECO:0000313" key="4">
    <source>
        <dbReference type="Proteomes" id="UP000823632"/>
    </source>
</evidence>
<evidence type="ECO:0000256" key="1">
    <source>
        <dbReference type="SAM" id="MobiDB-lite"/>
    </source>
</evidence>
<keyword evidence="2" id="KW-1133">Transmembrane helix</keyword>
<accession>A0A9D9DPK0</accession>
<feature type="region of interest" description="Disordered" evidence="1">
    <location>
        <begin position="138"/>
        <end position="176"/>
    </location>
</feature>
<evidence type="ECO:0008006" key="5">
    <source>
        <dbReference type="Google" id="ProtNLM"/>
    </source>
</evidence>
<feature type="compositionally biased region" description="Basic and acidic residues" evidence="1">
    <location>
        <begin position="159"/>
        <end position="168"/>
    </location>
</feature>
<feature type="compositionally biased region" description="Low complexity" evidence="1">
    <location>
        <begin position="149"/>
        <end position="158"/>
    </location>
</feature>
<dbReference type="Proteomes" id="UP000823632">
    <property type="component" value="Unassembled WGS sequence"/>
</dbReference>
<sequence length="304" mass="34749">MNNKLIISLIIIYALLTTAILVMKPGLHKQFAFSHSQAVVENLPEKTAEDETQIVHVEQYEEIENIQFQPQTETVQNQTIKTQNIKPQYQEQTIKKINTPSQTNKQTVKNQTPPAQQQKQSQKYELPKSIMDIVNNKQTAQSEPEKIVQKQTPPVQQKPVEKQVEKPKPQVVQKPKPVQVQSTPVLTEEEELIVWNKWRSDLQNKVMRDSRIAAPHGTVFRFSFTVNKFGQISNLRVWSDTPGYTNYAVQALKPLLLSYQGKPILNFPAGTKRITTNVAGGFVVSNQDRYTTPNDYSDIERVTN</sequence>
<proteinExistence type="predicted"/>